<evidence type="ECO:0000313" key="2">
    <source>
        <dbReference type="Proteomes" id="UP000249304"/>
    </source>
</evidence>
<keyword evidence="2" id="KW-1185">Reference proteome</keyword>
<protein>
    <submittedName>
        <fullName evidence="1">Uncharacterized protein</fullName>
    </submittedName>
</protein>
<evidence type="ECO:0000313" key="1">
    <source>
        <dbReference type="EMBL" id="PZG17362.1"/>
    </source>
</evidence>
<gene>
    <name evidence="1" type="ORF">C1J01_18175</name>
</gene>
<dbReference type="RefSeq" id="WP_111180169.1">
    <property type="nucleotide sequence ID" value="NZ_POUD01000068.1"/>
</dbReference>
<dbReference type="Proteomes" id="UP000249304">
    <property type="component" value="Unassembled WGS sequence"/>
</dbReference>
<name>A0A2W2E074_9ACTN</name>
<accession>A0A2W2E074</accession>
<dbReference type="AlphaFoldDB" id="A0A2W2E074"/>
<dbReference type="EMBL" id="POUD01000068">
    <property type="protein sequence ID" value="PZG17362.1"/>
    <property type="molecule type" value="Genomic_DNA"/>
</dbReference>
<organism evidence="1 2">
    <name type="scientific">Nonomuraea aridisoli</name>
    <dbReference type="NCBI Taxonomy" id="2070368"/>
    <lineage>
        <taxon>Bacteria</taxon>
        <taxon>Bacillati</taxon>
        <taxon>Actinomycetota</taxon>
        <taxon>Actinomycetes</taxon>
        <taxon>Streptosporangiales</taxon>
        <taxon>Streptosporangiaceae</taxon>
        <taxon>Nonomuraea</taxon>
    </lineage>
</organism>
<sequence length="65" mass="6969">MRAAVADRDAASGRDRGLFVPLDVTRPEDNRAAVEAVEHILADLRTGQAWDAQAGQTAAPSPTRR</sequence>
<comment type="caution">
    <text evidence="1">The sequence shown here is derived from an EMBL/GenBank/DDBJ whole genome shotgun (WGS) entry which is preliminary data.</text>
</comment>
<proteinExistence type="predicted"/>
<reference evidence="1 2" key="1">
    <citation type="submission" date="2018-01" db="EMBL/GenBank/DDBJ databases">
        <title>Draft genome sequence of Nonomuraea sp. KC333.</title>
        <authorList>
            <person name="Sahin N."/>
            <person name="Saygin H."/>
            <person name="Ay H."/>
        </authorList>
    </citation>
    <scope>NUCLEOTIDE SEQUENCE [LARGE SCALE GENOMIC DNA]</scope>
    <source>
        <strain evidence="1 2">KC333</strain>
    </source>
</reference>